<dbReference type="InterPro" id="IPR002110">
    <property type="entry name" value="Ankyrin_rpt"/>
</dbReference>
<evidence type="ECO:0000256" key="2">
    <source>
        <dbReference type="ARBA" id="ARBA00023043"/>
    </source>
</evidence>
<keyword evidence="7" id="KW-1185">Reference proteome</keyword>
<dbReference type="Gene3D" id="1.25.40.20">
    <property type="entry name" value="Ankyrin repeat-containing domain"/>
    <property type="match status" value="1"/>
</dbReference>
<dbReference type="PANTHER" id="PTHR24173">
    <property type="entry name" value="ANKYRIN REPEAT CONTAINING"/>
    <property type="match status" value="1"/>
</dbReference>
<evidence type="ECO:0000256" key="3">
    <source>
        <dbReference type="PROSITE-ProRule" id="PRU00023"/>
    </source>
</evidence>
<dbReference type="Pfam" id="PF12796">
    <property type="entry name" value="Ank_2"/>
    <property type="match status" value="1"/>
</dbReference>
<sequence>MVKLSLIVLAGLVASASAMAWWDPEPMPPFDEYHHSGGCECTALHAAVKSQNGPGVDLLLKEGGQPVDSRDCNSRTPLHWAAIRGSLKMVQTLVQHNATIDALCELGHTPAWHAFYRGHRHVTAYLQSLRG</sequence>
<dbReference type="Proteomes" id="UP000039324">
    <property type="component" value="Unassembled WGS sequence"/>
</dbReference>
<organism evidence="5 7">
    <name type="scientific">Plasmodiophora brassicae</name>
    <name type="common">Clubroot disease agent</name>
    <dbReference type="NCBI Taxonomy" id="37360"/>
    <lineage>
        <taxon>Eukaryota</taxon>
        <taxon>Sar</taxon>
        <taxon>Rhizaria</taxon>
        <taxon>Endomyxa</taxon>
        <taxon>Phytomyxea</taxon>
        <taxon>Plasmodiophorida</taxon>
        <taxon>Plasmodiophoridae</taxon>
        <taxon>Plasmodiophora</taxon>
    </lineage>
</organism>
<evidence type="ECO:0000313" key="8">
    <source>
        <dbReference type="Proteomes" id="UP000290189"/>
    </source>
</evidence>
<name>A0A0G4IMV0_PLABS</name>
<feature type="chain" id="PRO_5035990696" evidence="4">
    <location>
        <begin position="19"/>
        <end position="131"/>
    </location>
</feature>
<protein>
    <submittedName>
        <fullName evidence="5">Uncharacterized protein</fullName>
    </submittedName>
</protein>
<dbReference type="PROSITE" id="PS50088">
    <property type="entry name" value="ANK_REPEAT"/>
    <property type="match status" value="1"/>
</dbReference>
<evidence type="ECO:0000256" key="4">
    <source>
        <dbReference type="SAM" id="SignalP"/>
    </source>
</evidence>
<dbReference type="PROSITE" id="PS50297">
    <property type="entry name" value="ANK_REP_REGION"/>
    <property type="match status" value="1"/>
</dbReference>
<evidence type="ECO:0000313" key="6">
    <source>
        <dbReference type="EMBL" id="SPQ94628.1"/>
    </source>
</evidence>
<dbReference type="EMBL" id="OVEO01000003">
    <property type="protein sequence ID" value="SPQ94628.1"/>
    <property type="molecule type" value="Genomic_DNA"/>
</dbReference>
<feature type="signal peptide" evidence="4">
    <location>
        <begin position="1"/>
        <end position="18"/>
    </location>
</feature>
<dbReference type="OrthoDB" id="1577640at2759"/>
<feature type="repeat" description="ANK" evidence="3">
    <location>
        <begin position="73"/>
        <end position="105"/>
    </location>
</feature>
<keyword evidence="1" id="KW-0677">Repeat</keyword>
<dbReference type="SMART" id="SM00248">
    <property type="entry name" value="ANK"/>
    <property type="match status" value="2"/>
</dbReference>
<gene>
    <name evidence="5" type="ORF">PBRA_005180</name>
    <name evidence="6" type="ORF">PLBR_LOCUS1843</name>
</gene>
<dbReference type="SUPFAM" id="SSF48403">
    <property type="entry name" value="Ankyrin repeat"/>
    <property type="match status" value="1"/>
</dbReference>
<keyword evidence="4" id="KW-0732">Signal</keyword>
<dbReference type="Proteomes" id="UP000290189">
    <property type="component" value="Unassembled WGS sequence"/>
</dbReference>
<evidence type="ECO:0000313" key="5">
    <source>
        <dbReference type="EMBL" id="CEO96571.1"/>
    </source>
</evidence>
<dbReference type="InterPro" id="IPR036770">
    <property type="entry name" value="Ankyrin_rpt-contain_sf"/>
</dbReference>
<keyword evidence="6" id="KW-0496">Mitochondrion</keyword>
<dbReference type="STRING" id="37360.A0A0G4IMV0"/>
<dbReference type="PANTHER" id="PTHR24173:SF83">
    <property type="entry name" value="SOCS BOX DOMAIN-CONTAINING PROTEIN"/>
    <property type="match status" value="1"/>
</dbReference>
<geneLocation type="mitochondrion" evidence="6"/>
<reference evidence="6 8" key="2">
    <citation type="submission" date="2018-03" db="EMBL/GenBank/DDBJ databases">
        <authorList>
            <person name="Fogelqvist J."/>
        </authorList>
    </citation>
    <scope>NUCLEOTIDE SEQUENCE [LARGE SCALE GENOMIC DNA]</scope>
</reference>
<dbReference type="EMBL" id="CDSF01000068">
    <property type="protein sequence ID" value="CEO96571.1"/>
    <property type="molecule type" value="Genomic_DNA"/>
</dbReference>
<reference evidence="5 7" key="1">
    <citation type="submission" date="2015-02" db="EMBL/GenBank/DDBJ databases">
        <authorList>
            <person name="Chooi Y.-H."/>
        </authorList>
    </citation>
    <scope>NUCLEOTIDE SEQUENCE [LARGE SCALE GENOMIC DNA]</scope>
    <source>
        <strain evidence="5">E3</strain>
    </source>
</reference>
<dbReference type="AlphaFoldDB" id="A0A0G4IMV0"/>
<proteinExistence type="predicted"/>
<evidence type="ECO:0000256" key="1">
    <source>
        <dbReference type="ARBA" id="ARBA00022737"/>
    </source>
</evidence>
<keyword evidence="2 3" id="KW-0040">ANK repeat</keyword>
<accession>A0A0G4IMV0</accession>
<evidence type="ECO:0000313" key="7">
    <source>
        <dbReference type="Proteomes" id="UP000039324"/>
    </source>
</evidence>